<keyword evidence="1" id="KW-1133">Transmembrane helix</keyword>
<reference evidence="4 5" key="1">
    <citation type="submission" date="2016-07" db="EMBL/GenBank/DDBJ databases">
        <title>Genome analysis of Flavihumibacter stibioxidans YS-17.</title>
        <authorList>
            <person name="Shi K."/>
            <person name="Han Y."/>
            <person name="Wang G."/>
        </authorList>
    </citation>
    <scope>NUCLEOTIDE SEQUENCE [LARGE SCALE GENOMIC DNA]</scope>
    <source>
        <strain evidence="4 5">YS-17</strain>
    </source>
</reference>
<feature type="chain" id="PRO_5045125369" description="Protein-glutamine gamma-glutamyltransferase-like C-terminal domain-containing protein" evidence="2">
    <location>
        <begin position="28"/>
        <end position="228"/>
    </location>
</feature>
<feature type="transmembrane region" description="Helical" evidence="1">
    <location>
        <begin position="85"/>
        <end position="106"/>
    </location>
</feature>
<evidence type="ECO:0000256" key="1">
    <source>
        <dbReference type="SAM" id="Phobius"/>
    </source>
</evidence>
<evidence type="ECO:0000259" key="3">
    <source>
        <dbReference type="Pfam" id="PF13559"/>
    </source>
</evidence>
<proteinExistence type="predicted"/>
<dbReference type="InterPro" id="IPR025403">
    <property type="entry name" value="TgpA-like_C"/>
</dbReference>
<evidence type="ECO:0000313" key="4">
    <source>
        <dbReference type="EMBL" id="MBC6492274.1"/>
    </source>
</evidence>
<sequence>MKFLRPYVIFVLLFLLKGMCSTNQLFAQDSSVWQNYYVREVPDSIVASLQKDKQFAYANDPAYWAIKQEPPVPLNGFLDFLRRPWFRYLIYLIVVILLLLALWSVLKANNMFIFYSSARKKRTLDLPTEATLNWDMKIAEALRDHDFRMAIRYHFLQMLHRLHDRDLITWHAETTNAEYLLALRQHPRYHEFQSLTRIYEYAWYGDFEVSESMYRQVADRFNQLINRI</sequence>
<accession>A0ABR7MB66</accession>
<dbReference type="Proteomes" id="UP000765802">
    <property type="component" value="Unassembled WGS sequence"/>
</dbReference>
<dbReference type="Pfam" id="PF13559">
    <property type="entry name" value="DUF4129"/>
    <property type="match status" value="1"/>
</dbReference>
<comment type="caution">
    <text evidence="4">The sequence shown here is derived from an EMBL/GenBank/DDBJ whole genome shotgun (WGS) entry which is preliminary data.</text>
</comment>
<name>A0ABR7MB66_9BACT</name>
<dbReference type="EMBL" id="MBUA01000027">
    <property type="protein sequence ID" value="MBC6492274.1"/>
    <property type="molecule type" value="Genomic_DNA"/>
</dbReference>
<keyword evidence="2" id="KW-0732">Signal</keyword>
<keyword evidence="1" id="KW-0472">Membrane</keyword>
<keyword evidence="1" id="KW-0812">Transmembrane</keyword>
<keyword evidence="5" id="KW-1185">Reference proteome</keyword>
<feature type="signal peptide" evidence="2">
    <location>
        <begin position="1"/>
        <end position="27"/>
    </location>
</feature>
<evidence type="ECO:0000313" key="5">
    <source>
        <dbReference type="Proteomes" id="UP000765802"/>
    </source>
</evidence>
<gene>
    <name evidence="4" type="ORF">BC349_14525</name>
</gene>
<organism evidence="4 5">
    <name type="scientific">Flavihumibacter stibioxidans</name>
    <dbReference type="NCBI Taxonomy" id="1834163"/>
    <lineage>
        <taxon>Bacteria</taxon>
        <taxon>Pseudomonadati</taxon>
        <taxon>Bacteroidota</taxon>
        <taxon>Chitinophagia</taxon>
        <taxon>Chitinophagales</taxon>
        <taxon>Chitinophagaceae</taxon>
        <taxon>Flavihumibacter</taxon>
    </lineage>
</organism>
<protein>
    <recommendedName>
        <fullName evidence="3">Protein-glutamine gamma-glutamyltransferase-like C-terminal domain-containing protein</fullName>
    </recommendedName>
</protein>
<feature type="domain" description="Protein-glutamine gamma-glutamyltransferase-like C-terminal" evidence="3">
    <location>
        <begin position="155"/>
        <end position="220"/>
    </location>
</feature>
<evidence type="ECO:0000256" key="2">
    <source>
        <dbReference type="SAM" id="SignalP"/>
    </source>
</evidence>